<gene>
    <name evidence="7" type="ORF">ACFQDM_05225</name>
</gene>
<name>A0ABW1S8B9_9PROT</name>
<dbReference type="Pfam" id="PF13520">
    <property type="entry name" value="AA_permease_2"/>
    <property type="match status" value="1"/>
</dbReference>
<dbReference type="Gene3D" id="1.20.1740.10">
    <property type="entry name" value="Amino acid/polyamine transporter I"/>
    <property type="match status" value="1"/>
</dbReference>
<comment type="subcellular location">
    <subcellularLocation>
        <location evidence="1">Cell membrane</location>
        <topology evidence="1">Multi-pass membrane protein</topology>
    </subcellularLocation>
</comment>
<evidence type="ECO:0000256" key="5">
    <source>
        <dbReference type="ARBA" id="ARBA00023136"/>
    </source>
</evidence>
<proteinExistence type="predicted"/>
<evidence type="ECO:0000256" key="2">
    <source>
        <dbReference type="ARBA" id="ARBA00022475"/>
    </source>
</evidence>
<feature type="transmembrane region" description="Helical" evidence="6">
    <location>
        <begin position="226"/>
        <end position="248"/>
    </location>
</feature>
<protein>
    <submittedName>
        <fullName evidence="7">APC family permease</fullName>
    </submittedName>
</protein>
<evidence type="ECO:0000256" key="3">
    <source>
        <dbReference type="ARBA" id="ARBA00022692"/>
    </source>
</evidence>
<feature type="transmembrane region" description="Helical" evidence="6">
    <location>
        <begin position="390"/>
        <end position="408"/>
    </location>
</feature>
<feature type="transmembrane region" description="Helical" evidence="6">
    <location>
        <begin position="321"/>
        <end position="338"/>
    </location>
</feature>
<evidence type="ECO:0000313" key="8">
    <source>
        <dbReference type="Proteomes" id="UP001596303"/>
    </source>
</evidence>
<keyword evidence="2" id="KW-1003">Cell membrane</keyword>
<sequence length="450" mass="48096">MTDNTQTGEHQLKREVGLFGVVALGLGTAIGVSIFSIIAPTFALAGPAMLVSMACAAVPMIVFAWVYAFMGSAVPVTGASFEWPRRYISPFAGFFISWLRIAGSTAALIVLTMVLVSYLGSVVTLPMAPTMFVIFLLVFVINMIGISAASLSQTLLLFGLIGACAVYSIAGVPAIEPANFQPFFSHGVVGVFAAVPLMISLFLGIESAVEVGGEIKKPQRTIPLGITLSVVLTCIIYFIVAAVTMGVLGNEGLANTEAPLLDGAKVSLGELGVWLIVITAFISIGSSINATFIILTRFLYAMGHAGMLPGYLGRIHGKSGVPRGAVITAFCLCCLGLFMPQNLIFLFLAVNIPTVLKYTAICLSSLRVITVTPELYERAHFKPSQGMIRIMAWLGIVMGLIIIVLGMTADWRPFAALIIWAVCGLVFYNFYVRPRARSDWETPISQNSTE</sequence>
<dbReference type="PIRSF" id="PIRSF006060">
    <property type="entry name" value="AA_transporter"/>
    <property type="match status" value="1"/>
</dbReference>
<dbReference type="Proteomes" id="UP001596303">
    <property type="component" value="Unassembled WGS sequence"/>
</dbReference>
<dbReference type="RefSeq" id="WP_377376414.1">
    <property type="nucleotide sequence ID" value="NZ_JBHSSW010000005.1"/>
</dbReference>
<evidence type="ECO:0000256" key="6">
    <source>
        <dbReference type="SAM" id="Phobius"/>
    </source>
</evidence>
<dbReference type="PANTHER" id="PTHR42770:SF7">
    <property type="entry name" value="MEMBRANE PROTEIN"/>
    <property type="match status" value="1"/>
</dbReference>
<evidence type="ECO:0000256" key="4">
    <source>
        <dbReference type="ARBA" id="ARBA00022989"/>
    </source>
</evidence>
<evidence type="ECO:0000256" key="1">
    <source>
        <dbReference type="ARBA" id="ARBA00004651"/>
    </source>
</evidence>
<dbReference type="EMBL" id="JBHSSW010000005">
    <property type="protein sequence ID" value="MFC6197467.1"/>
    <property type="molecule type" value="Genomic_DNA"/>
</dbReference>
<feature type="transmembrane region" description="Helical" evidence="6">
    <location>
        <begin position="91"/>
        <end position="116"/>
    </location>
</feature>
<feature type="transmembrane region" description="Helical" evidence="6">
    <location>
        <begin position="344"/>
        <end position="369"/>
    </location>
</feature>
<feature type="transmembrane region" description="Helical" evidence="6">
    <location>
        <begin position="16"/>
        <end position="38"/>
    </location>
</feature>
<dbReference type="InterPro" id="IPR002293">
    <property type="entry name" value="AA/rel_permease1"/>
</dbReference>
<feature type="transmembrane region" description="Helical" evidence="6">
    <location>
        <begin position="155"/>
        <end position="175"/>
    </location>
</feature>
<keyword evidence="4 6" id="KW-1133">Transmembrane helix</keyword>
<evidence type="ECO:0000313" key="7">
    <source>
        <dbReference type="EMBL" id="MFC6197467.1"/>
    </source>
</evidence>
<feature type="transmembrane region" description="Helical" evidence="6">
    <location>
        <begin position="187"/>
        <end position="205"/>
    </location>
</feature>
<keyword evidence="8" id="KW-1185">Reference proteome</keyword>
<accession>A0ABW1S8B9</accession>
<feature type="transmembrane region" description="Helical" evidence="6">
    <location>
        <begin position="271"/>
        <end position="300"/>
    </location>
</feature>
<organism evidence="7 8">
    <name type="scientific">Ponticaulis profundi</name>
    <dbReference type="NCBI Taxonomy" id="2665222"/>
    <lineage>
        <taxon>Bacteria</taxon>
        <taxon>Pseudomonadati</taxon>
        <taxon>Pseudomonadota</taxon>
        <taxon>Alphaproteobacteria</taxon>
        <taxon>Hyphomonadales</taxon>
        <taxon>Hyphomonadaceae</taxon>
        <taxon>Ponticaulis</taxon>
    </lineage>
</organism>
<feature type="transmembrane region" description="Helical" evidence="6">
    <location>
        <begin position="414"/>
        <end position="432"/>
    </location>
</feature>
<feature type="transmembrane region" description="Helical" evidence="6">
    <location>
        <begin position="44"/>
        <end position="70"/>
    </location>
</feature>
<dbReference type="PANTHER" id="PTHR42770">
    <property type="entry name" value="AMINO ACID TRANSPORTER-RELATED"/>
    <property type="match status" value="1"/>
</dbReference>
<feature type="transmembrane region" description="Helical" evidence="6">
    <location>
        <begin position="128"/>
        <end position="148"/>
    </location>
</feature>
<comment type="caution">
    <text evidence="7">The sequence shown here is derived from an EMBL/GenBank/DDBJ whole genome shotgun (WGS) entry which is preliminary data.</text>
</comment>
<keyword evidence="5 6" id="KW-0472">Membrane</keyword>
<reference evidence="8" key="1">
    <citation type="journal article" date="2019" name="Int. J. Syst. Evol. Microbiol.">
        <title>The Global Catalogue of Microorganisms (GCM) 10K type strain sequencing project: providing services to taxonomists for standard genome sequencing and annotation.</title>
        <authorList>
            <consortium name="The Broad Institute Genomics Platform"/>
            <consortium name="The Broad Institute Genome Sequencing Center for Infectious Disease"/>
            <person name="Wu L."/>
            <person name="Ma J."/>
        </authorList>
    </citation>
    <scope>NUCLEOTIDE SEQUENCE [LARGE SCALE GENOMIC DNA]</scope>
    <source>
        <strain evidence="8">CGMCC-1.15741</strain>
    </source>
</reference>
<keyword evidence="3 6" id="KW-0812">Transmembrane</keyword>
<dbReference type="InterPro" id="IPR050367">
    <property type="entry name" value="APC_superfamily"/>
</dbReference>